<accession>A0A1W2E6D3</accession>
<dbReference type="SUPFAM" id="SSF55961">
    <property type="entry name" value="Bet v1-like"/>
    <property type="match status" value="1"/>
</dbReference>
<dbReference type="RefSeq" id="WP_084411985.1">
    <property type="nucleotide sequence ID" value="NZ_FWXR01000022.1"/>
</dbReference>
<evidence type="ECO:0000313" key="4">
    <source>
        <dbReference type="Proteomes" id="UP000192656"/>
    </source>
</evidence>
<dbReference type="CDD" id="cd08897">
    <property type="entry name" value="SRPBCC_CalC_Aha1-like_4"/>
    <property type="match status" value="1"/>
</dbReference>
<dbReference type="InterPro" id="IPR013538">
    <property type="entry name" value="ASHA1/2-like_C"/>
</dbReference>
<gene>
    <name evidence="3" type="ORF">SAMN06297251_1224</name>
</gene>
<feature type="domain" description="Activator of Hsp90 ATPase homologue 1/2-like C-terminal" evidence="2">
    <location>
        <begin position="18"/>
        <end position="139"/>
    </location>
</feature>
<evidence type="ECO:0000313" key="3">
    <source>
        <dbReference type="EMBL" id="SMD05359.1"/>
    </source>
</evidence>
<dbReference type="Proteomes" id="UP000192656">
    <property type="component" value="Unassembled WGS sequence"/>
</dbReference>
<dbReference type="EMBL" id="FWXR01000022">
    <property type="protein sequence ID" value="SMD05359.1"/>
    <property type="molecule type" value="Genomic_DNA"/>
</dbReference>
<reference evidence="3 4" key="1">
    <citation type="submission" date="2017-04" db="EMBL/GenBank/DDBJ databases">
        <authorList>
            <person name="Afonso C.L."/>
            <person name="Miller P.J."/>
            <person name="Scott M.A."/>
            <person name="Spackman E."/>
            <person name="Goraichik I."/>
            <person name="Dimitrov K.M."/>
            <person name="Suarez D.L."/>
            <person name="Swayne D.E."/>
        </authorList>
    </citation>
    <scope>NUCLEOTIDE SEQUENCE [LARGE SCALE GENOMIC DNA]</scope>
    <source>
        <strain evidence="3 4">CGMCC 1.10972</strain>
    </source>
</reference>
<comment type="similarity">
    <text evidence="1">Belongs to the AHA1 family.</text>
</comment>
<dbReference type="STRING" id="937218.SAMN06297251_1224"/>
<organism evidence="3 4">
    <name type="scientific">Fulvimarina manganoxydans</name>
    <dbReference type="NCBI Taxonomy" id="937218"/>
    <lineage>
        <taxon>Bacteria</taxon>
        <taxon>Pseudomonadati</taxon>
        <taxon>Pseudomonadota</taxon>
        <taxon>Alphaproteobacteria</taxon>
        <taxon>Hyphomicrobiales</taxon>
        <taxon>Aurantimonadaceae</taxon>
        <taxon>Fulvimarina</taxon>
    </lineage>
</organism>
<dbReference type="InterPro" id="IPR023393">
    <property type="entry name" value="START-like_dom_sf"/>
</dbReference>
<protein>
    <submittedName>
        <fullName evidence="3">Uncharacterized conserved protein YndB, AHSA1/START domain</fullName>
    </submittedName>
</protein>
<sequence length="148" mass="16545">MTSEPITISTITISTWIDAPVDHVWQCWTQPDHITQWNFASPDWCCPSADADIRVGGPYRARMEARDGSFGFDFAGTFEEVEPQQALTLVIADGRKARTTFTPMKGGTQVSTTFDTETQNPVELQRQGWQSILDNFKRHSEAFKAGSA</sequence>
<evidence type="ECO:0000259" key="2">
    <source>
        <dbReference type="Pfam" id="PF08327"/>
    </source>
</evidence>
<dbReference type="Pfam" id="PF08327">
    <property type="entry name" value="AHSA1"/>
    <property type="match status" value="1"/>
</dbReference>
<name>A0A1W2E6D3_9HYPH</name>
<dbReference type="AlphaFoldDB" id="A0A1W2E6D3"/>
<proteinExistence type="inferred from homology"/>
<evidence type="ECO:0000256" key="1">
    <source>
        <dbReference type="ARBA" id="ARBA00006817"/>
    </source>
</evidence>
<dbReference type="Gene3D" id="3.30.530.20">
    <property type="match status" value="1"/>
</dbReference>
<keyword evidence="4" id="KW-1185">Reference proteome</keyword>